<keyword evidence="2" id="KW-1185">Reference proteome</keyword>
<keyword evidence="1" id="KW-0808">Transferase</keyword>
<comment type="caution">
    <text evidence="1">The sequence shown here is derived from an EMBL/GenBank/DDBJ whole genome shotgun (WGS) entry which is preliminary data.</text>
</comment>
<name>A0ABD5SZX3_9EURY</name>
<dbReference type="Proteomes" id="UP001596383">
    <property type="component" value="Unassembled WGS sequence"/>
</dbReference>
<dbReference type="Gene3D" id="3.40.1190.20">
    <property type="match status" value="1"/>
</dbReference>
<gene>
    <name evidence="1" type="ORF">ACFQE6_30570</name>
</gene>
<feature type="non-terminal residue" evidence="1">
    <location>
        <position position="1"/>
    </location>
</feature>
<proteinExistence type="predicted"/>
<organism evidence="1 2">
    <name type="scientific">Natrinema soli</name>
    <dbReference type="NCBI Taxonomy" id="1930624"/>
    <lineage>
        <taxon>Archaea</taxon>
        <taxon>Methanobacteriati</taxon>
        <taxon>Methanobacteriota</taxon>
        <taxon>Stenosarchaea group</taxon>
        <taxon>Halobacteria</taxon>
        <taxon>Halobacteriales</taxon>
        <taxon>Natrialbaceae</taxon>
        <taxon>Natrinema</taxon>
    </lineage>
</organism>
<evidence type="ECO:0000313" key="1">
    <source>
        <dbReference type="EMBL" id="MFC6769212.1"/>
    </source>
</evidence>
<protein>
    <submittedName>
        <fullName evidence="1">Carbohydrate kinase</fullName>
    </submittedName>
</protein>
<sequence>DAVAFANAVAATATTARGAMAALPTREAVGPLLEGGSDR</sequence>
<keyword evidence="1" id="KW-0418">Kinase</keyword>
<dbReference type="GO" id="GO:0016301">
    <property type="term" value="F:kinase activity"/>
    <property type="evidence" value="ECO:0007669"/>
    <property type="project" value="UniProtKB-KW"/>
</dbReference>
<dbReference type="AlphaFoldDB" id="A0ABD5SZX3"/>
<accession>A0ABD5SZX3</accession>
<evidence type="ECO:0000313" key="2">
    <source>
        <dbReference type="Proteomes" id="UP001596383"/>
    </source>
</evidence>
<reference evidence="1 2" key="1">
    <citation type="journal article" date="2019" name="Int. J. Syst. Evol. Microbiol.">
        <title>The Global Catalogue of Microorganisms (GCM) 10K type strain sequencing project: providing services to taxonomists for standard genome sequencing and annotation.</title>
        <authorList>
            <consortium name="The Broad Institute Genomics Platform"/>
            <consortium name="The Broad Institute Genome Sequencing Center for Infectious Disease"/>
            <person name="Wu L."/>
            <person name="Ma J."/>
        </authorList>
    </citation>
    <scope>NUCLEOTIDE SEQUENCE [LARGE SCALE GENOMIC DNA]</scope>
    <source>
        <strain evidence="1 2">LMG 29247</strain>
    </source>
</reference>
<dbReference type="EMBL" id="JBHSWV010000700">
    <property type="protein sequence ID" value="MFC6769212.1"/>
    <property type="molecule type" value="Genomic_DNA"/>
</dbReference>
<dbReference type="InterPro" id="IPR029056">
    <property type="entry name" value="Ribokinase-like"/>
</dbReference>